<comment type="caution">
    <text evidence="2">The sequence shown here is derived from an EMBL/GenBank/DDBJ whole genome shotgun (WGS) entry which is preliminary data.</text>
</comment>
<dbReference type="AlphaFoldDB" id="A0A7J7RB24"/>
<evidence type="ECO:0000256" key="1">
    <source>
        <dbReference type="SAM" id="MobiDB-lite"/>
    </source>
</evidence>
<feature type="compositionally biased region" description="Basic residues" evidence="1">
    <location>
        <begin position="127"/>
        <end position="145"/>
    </location>
</feature>
<organism evidence="2 3">
    <name type="scientific">Rhinolophus ferrumequinum</name>
    <name type="common">Greater horseshoe bat</name>
    <dbReference type="NCBI Taxonomy" id="59479"/>
    <lineage>
        <taxon>Eukaryota</taxon>
        <taxon>Metazoa</taxon>
        <taxon>Chordata</taxon>
        <taxon>Craniata</taxon>
        <taxon>Vertebrata</taxon>
        <taxon>Euteleostomi</taxon>
        <taxon>Mammalia</taxon>
        <taxon>Eutheria</taxon>
        <taxon>Laurasiatheria</taxon>
        <taxon>Chiroptera</taxon>
        <taxon>Yinpterochiroptera</taxon>
        <taxon>Rhinolophoidea</taxon>
        <taxon>Rhinolophidae</taxon>
        <taxon>Rhinolophinae</taxon>
        <taxon>Rhinolophus</taxon>
    </lineage>
</organism>
<reference evidence="2 3" key="1">
    <citation type="journal article" date="2020" name="Nature">
        <title>Six reference-quality genomes reveal evolution of bat adaptations.</title>
        <authorList>
            <person name="Jebb D."/>
            <person name="Huang Z."/>
            <person name="Pippel M."/>
            <person name="Hughes G.M."/>
            <person name="Lavrichenko K."/>
            <person name="Devanna P."/>
            <person name="Winkler S."/>
            <person name="Jermiin L.S."/>
            <person name="Skirmuntt E.C."/>
            <person name="Katzourakis A."/>
            <person name="Burkitt-Gray L."/>
            <person name="Ray D.A."/>
            <person name="Sullivan K.A.M."/>
            <person name="Roscito J.G."/>
            <person name="Kirilenko B.M."/>
            <person name="Davalos L.M."/>
            <person name="Corthals A.P."/>
            <person name="Power M.L."/>
            <person name="Jones G."/>
            <person name="Ransome R.D."/>
            <person name="Dechmann D.K.N."/>
            <person name="Locatelli A.G."/>
            <person name="Puechmaille S.J."/>
            <person name="Fedrigo O."/>
            <person name="Jarvis E.D."/>
            <person name="Hiller M."/>
            <person name="Vernes S.C."/>
            <person name="Myers E.W."/>
            <person name="Teeling E.C."/>
        </authorList>
    </citation>
    <scope>NUCLEOTIDE SEQUENCE [LARGE SCALE GENOMIC DNA]</scope>
    <source>
        <strain evidence="2">MRhiFer1</strain>
        <tissue evidence="2">Lung</tissue>
    </source>
</reference>
<feature type="region of interest" description="Disordered" evidence="1">
    <location>
        <begin position="119"/>
        <end position="145"/>
    </location>
</feature>
<dbReference type="Proteomes" id="UP000585614">
    <property type="component" value="Unassembled WGS sequence"/>
</dbReference>
<evidence type="ECO:0000313" key="2">
    <source>
        <dbReference type="EMBL" id="KAF6273237.1"/>
    </source>
</evidence>
<dbReference type="EMBL" id="JACAGC010000028">
    <property type="protein sequence ID" value="KAF6273237.1"/>
    <property type="molecule type" value="Genomic_DNA"/>
</dbReference>
<proteinExistence type="predicted"/>
<feature type="region of interest" description="Disordered" evidence="1">
    <location>
        <begin position="40"/>
        <end position="77"/>
    </location>
</feature>
<name>A0A7J7RB24_RHIFE</name>
<protein>
    <submittedName>
        <fullName evidence="2">Uncharacterized protein</fullName>
    </submittedName>
</protein>
<feature type="compositionally biased region" description="Polar residues" evidence="1">
    <location>
        <begin position="57"/>
        <end position="68"/>
    </location>
</feature>
<accession>A0A7J7RB24</accession>
<evidence type="ECO:0000313" key="3">
    <source>
        <dbReference type="Proteomes" id="UP000585614"/>
    </source>
</evidence>
<sequence>MGGVQKARQKRGTWEAGQVSAFSARAQCWRGQSATACPPLALGEPVTHEPLARAPSETRTTARLSHSNPPFLGPNWPASSELGAQFLLTPQQHVVTPHTSGPGQLGEQQGGQWVCEGGWSSCYPREKYKKNKKNKEKKKKKKSAS</sequence>
<gene>
    <name evidence="2" type="ORF">mRhiFer1_009522</name>
</gene>